<dbReference type="AlphaFoldDB" id="A0A1U7HGK4"/>
<dbReference type="Proteomes" id="UP000185984">
    <property type="component" value="Unassembled WGS sequence"/>
</dbReference>
<protein>
    <submittedName>
        <fullName evidence="1">Uncharacterized protein</fullName>
    </submittedName>
</protein>
<name>A0A1U7HGK4_9CHRO</name>
<proteinExistence type="predicted"/>
<keyword evidence="2" id="KW-1185">Reference proteome</keyword>
<sequence length="198" mass="22074">MKSTEPPVATAIAVDTSVGLQSMNATKSRTVIGHAIDCDNDGRDNDYRIDYDADGIPDDCIIGDDNSLTPVDTSNSQSLFDRRIKFLEKLTAGCTENRKVEGNMTYSICIADGQPVKAAEFLTELGDGLNIWFEHGKVIAVLRTHSGEMFFFDNGKLELMFEDYGTQVVVSFTPEDRQEYEDLAQTAYQRIFQVFSID</sequence>
<accession>A0A1U7HGK4</accession>
<comment type="caution">
    <text evidence="1">The sequence shown here is derived from an EMBL/GenBank/DDBJ whole genome shotgun (WGS) entry which is preliminary data.</text>
</comment>
<reference evidence="1 2" key="1">
    <citation type="submission" date="2016-11" db="EMBL/GenBank/DDBJ databases">
        <title>Draft Genome Sequences of Nine Cyanobacterial Strains from Diverse Habitats.</title>
        <authorList>
            <person name="Zhu T."/>
            <person name="Hou S."/>
            <person name="Lu X."/>
            <person name="Hess W.R."/>
        </authorList>
    </citation>
    <scope>NUCLEOTIDE SEQUENCE [LARGE SCALE GENOMIC DNA]</scope>
    <source>
        <strain evidence="1 2">5.2 s.c.1</strain>
    </source>
</reference>
<organism evidence="1 2">
    <name type="scientific">Chroogloeocystis siderophila 5.2 s.c.1</name>
    <dbReference type="NCBI Taxonomy" id="247279"/>
    <lineage>
        <taxon>Bacteria</taxon>
        <taxon>Bacillati</taxon>
        <taxon>Cyanobacteriota</taxon>
        <taxon>Cyanophyceae</taxon>
        <taxon>Oscillatoriophycideae</taxon>
        <taxon>Chroococcales</taxon>
        <taxon>Chroococcaceae</taxon>
        <taxon>Chroogloeocystis</taxon>
    </lineage>
</organism>
<gene>
    <name evidence="1" type="ORF">NIES1031_19865</name>
</gene>
<dbReference type="RefSeq" id="WP_073551200.1">
    <property type="nucleotide sequence ID" value="NZ_CAWMVK010000011.1"/>
</dbReference>
<dbReference type="EMBL" id="MRCC01000019">
    <property type="protein sequence ID" value="OKH22707.1"/>
    <property type="molecule type" value="Genomic_DNA"/>
</dbReference>
<evidence type="ECO:0000313" key="1">
    <source>
        <dbReference type="EMBL" id="OKH22707.1"/>
    </source>
</evidence>
<dbReference type="OrthoDB" id="511967at2"/>
<evidence type="ECO:0000313" key="2">
    <source>
        <dbReference type="Proteomes" id="UP000185984"/>
    </source>
</evidence>